<dbReference type="InterPro" id="IPR002035">
    <property type="entry name" value="VWF_A"/>
</dbReference>
<dbReference type="InterPro" id="IPR050768">
    <property type="entry name" value="UPF0353/GerABKA_families"/>
</dbReference>
<feature type="transmembrane region" description="Helical" evidence="3">
    <location>
        <begin position="63"/>
        <end position="82"/>
    </location>
</feature>
<dbReference type="PANTHER" id="PTHR22550">
    <property type="entry name" value="SPORE GERMINATION PROTEIN"/>
    <property type="match status" value="1"/>
</dbReference>
<dbReference type="Gene3D" id="1.25.40.10">
    <property type="entry name" value="Tetratricopeptide repeat domain"/>
    <property type="match status" value="1"/>
</dbReference>
<dbReference type="InterPro" id="IPR036465">
    <property type="entry name" value="vWFA_dom_sf"/>
</dbReference>
<name>A0ABW8ILI2_9GAMM</name>
<feature type="compositionally biased region" description="Low complexity" evidence="2">
    <location>
        <begin position="455"/>
        <end position="524"/>
    </location>
</feature>
<feature type="transmembrane region" description="Helical" evidence="3">
    <location>
        <begin position="12"/>
        <end position="30"/>
    </location>
</feature>
<dbReference type="InterPro" id="IPR019734">
    <property type="entry name" value="TPR_rpt"/>
</dbReference>
<dbReference type="Gene3D" id="3.40.50.410">
    <property type="entry name" value="von Willebrand factor, type A domain"/>
    <property type="match status" value="1"/>
</dbReference>
<evidence type="ECO:0000256" key="2">
    <source>
        <dbReference type="SAM" id="MobiDB-lite"/>
    </source>
</evidence>
<sequence>MSEALHQFHFLQPVWLLGLLGLPLLWWIGARGDASHRALSRLADPELLPHLVSGQAREARWPLGLLALGWALGVLALAGPTWSRITEPMFADRAAQVVAISLSQHMLVHDVPPSRMERARYKARDLLTANKDGLNALIGYAGQSFVVAPLTSDARSLDALLDAMSPDVMPVDGDNAAQAIEQGVKLIHDAKLSNGSIVLITDNADTAAQAAARVTLSSGVRVSVLGIGTAQGAPVQQADGSFAHDDQGNMVVAQRNDQDLRALAEAGGGRYMAMTANGDDVAALHSMLQPTQQASIAEGQVGDVWQDRGPWLLLPLLLVAAMAFRRGWVLLLPLVLLPMLPSTAKASSWQDWWQRPDQQAASALRQGDATKAQRLAQDPAWRGAAAYRAKDYAAAAQALQQAKGGDAPYNLGNALAKLGRYPDAIKAYDRALQLDPHNEDARANRKAVEEAMRKQQASSSQQQQQSGGQSGQNNPSGQNGQSSGQQQGSGQDAQNKNGQNQSGQDQQQNPQQNGSQNSSSAGDQQKQDAQRESNGSSAQNKPRQTPAPASSSERAQTAKAQQGLQSQMDKALAATQAKKNNEPTHELGAIDSDDPLSKLPNDVRRDLQRVPDDPGALLRRKFELEYRERMGAQPVEGDQQ</sequence>
<feature type="region of interest" description="Disordered" evidence="2">
    <location>
        <begin position="436"/>
        <end position="614"/>
    </location>
</feature>
<protein>
    <submittedName>
        <fullName evidence="5">Tetratricopeptide repeat protein</fullName>
    </submittedName>
</protein>
<keyword evidence="1" id="KW-0802">TPR repeat</keyword>
<accession>A0ABW8ILI2</accession>
<organism evidence="5 6">
    <name type="scientific">Dyella humi</name>
    <dbReference type="NCBI Taxonomy" id="1770547"/>
    <lineage>
        <taxon>Bacteria</taxon>
        <taxon>Pseudomonadati</taxon>
        <taxon>Pseudomonadota</taxon>
        <taxon>Gammaproteobacteria</taxon>
        <taxon>Lysobacterales</taxon>
        <taxon>Rhodanobacteraceae</taxon>
        <taxon>Dyella</taxon>
    </lineage>
</organism>
<evidence type="ECO:0000313" key="5">
    <source>
        <dbReference type="EMBL" id="MFK2855580.1"/>
    </source>
</evidence>
<dbReference type="PROSITE" id="PS50293">
    <property type="entry name" value="TPR_REGION"/>
    <property type="match status" value="1"/>
</dbReference>
<feature type="compositionally biased region" description="Basic and acidic residues" evidence="2">
    <location>
        <begin position="436"/>
        <end position="453"/>
    </location>
</feature>
<keyword evidence="3" id="KW-1133">Transmembrane helix</keyword>
<dbReference type="Pfam" id="PF13519">
    <property type="entry name" value="VWA_2"/>
    <property type="match status" value="1"/>
</dbReference>
<dbReference type="SMART" id="SM00028">
    <property type="entry name" value="TPR"/>
    <property type="match status" value="1"/>
</dbReference>
<dbReference type="Proteomes" id="UP001620409">
    <property type="component" value="Unassembled WGS sequence"/>
</dbReference>
<dbReference type="SUPFAM" id="SSF48452">
    <property type="entry name" value="TPR-like"/>
    <property type="match status" value="1"/>
</dbReference>
<evidence type="ECO:0000256" key="3">
    <source>
        <dbReference type="SAM" id="Phobius"/>
    </source>
</evidence>
<feature type="compositionally biased region" description="Basic and acidic residues" evidence="2">
    <location>
        <begin position="601"/>
        <end position="612"/>
    </location>
</feature>
<proteinExistence type="predicted"/>
<dbReference type="RefSeq" id="WP_380012699.1">
    <property type="nucleotide sequence ID" value="NZ_JADIKI010000023.1"/>
</dbReference>
<keyword evidence="3" id="KW-0812">Transmembrane</keyword>
<comment type="caution">
    <text evidence="5">The sequence shown here is derived from an EMBL/GenBank/DDBJ whole genome shotgun (WGS) entry which is preliminary data.</text>
</comment>
<dbReference type="PANTHER" id="PTHR22550:SF14">
    <property type="entry name" value="VWFA DOMAIN-CONTAINING PROTEIN"/>
    <property type="match status" value="1"/>
</dbReference>
<keyword evidence="6" id="KW-1185">Reference proteome</keyword>
<keyword evidence="3" id="KW-0472">Membrane</keyword>
<dbReference type="SUPFAM" id="SSF53300">
    <property type="entry name" value="vWA-like"/>
    <property type="match status" value="1"/>
</dbReference>
<evidence type="ECO:0000313" key="6">
    <source>
        <dbReference type="Proteomes" id="UP001620409"/>
    </source>
</evidence>
<dbReference type="PROSITE" id="PS50005">
    <property type="entry name" value="TPR"/>
    <property type="match status" value="1"/>
</dbReference>
<evidence type="ECO:0000259" key="4">
    <source>
        <dbReference type="Pfam" id="PF13519"/>
    </source>
</evidence>
<feature type="compositionally biased region" description="Polar residues" evidence="2">
    <location>
        <begin position="532"/>
        <end position="568"/>
    </location>
</feature>
<feature type="repeat" description="TPR" evidence="1">
    <location>
        <begin position="405"/>
        <end position="438"/>
    </location>
</feature>
<reference evidence="5 6" key="1">
    <citation type="submission" date="2020-10" db="EMBL/GenBank/DDBJ databases">
        <title>Phylogeny of dyella-like bacteria.</title>
        <authorList>
            <person name="Fu J."/>
        </authorList>
    </citation>
    <scope>NUCLEOTIDE SEQUENCE [LARGE SCALE GENOMIC DNA]</scope>
    <source>
        <strain evidence="5 6">DHG40</strain>
    </source>
</reference>
<dbReference type="InterPro" id="IPR011990">
    <property type="entry name" value="TPR-like_helical_dom_sf"/>
</dbReference>
<evidence type="ECO:0000256" key="1">
    <source>
        <dbReference type="PROSITE-ProRule" id="PRU00339"/>
    </source>
</evidence>
<dbReference type="EMBL" id="JADIKI010000023">
    <property type="protein sequence ID" value="MFK2855580.1"/>
    <property type="molecule type" value="Genomic_DNA"/>
</dbReference>
<gene>
    <name evidence="5" type="ORF">ISP18_13340</name>
</gene>
<feature type="domain" description="VWFA" evidence="4">
    <location>
        <begin position="100"/>
        <end position="203"/>
    </location>
</feature>
<dbReference type="Pfam" id="PF00515">
    <property type="entry name" value="TPR_1"/>
    <property type="match status" value="1"/>
</dbReference>